<dbReference type="PANTHER" id="PTHR35038">
    <property type="entry name" value="DISSIMILATORY SULFITE REDUCTASE SIRA"/>
    <property type="match status" value="1"/>
</dbReference>
<dbReference type="InterPro" id="IPR011990">
    <property type="entry name" value="TPR-like_helical_dom_sf"/>
</dbReference>
<gene>
    <name evidence="5" type="ORF">ACFPT7_01715</name>
</gene>
<evidence type="ECO:0000313" key="6">
    <source>
        <dbReference type="Proteomes" id="UP001596091"/>
    </source>
</evidence>
<dbReference type="InterPro" id="IPR010177">
    <property type="entry name" value="Paired_CXXCH_1"/>
</dbReference>
<feature type="domain" description="Cytochrome c-552/4" evidence="4">
    <location>
        <begin position="182"/>
        <end position="220"/>
    </location>
</feature>
<dbReference type="Pfam" id="PF09699">
    <property type="entry name" value="Paired_CXXCH_1"/>
    <property type="match status" value="1"/>
</dbReference>
<comment type="caution">
    <text evidence="5">The sequence shown here is derived from an EMBL/GenBank/DDBJ whole genome shotgun (WGS) entry which is preliminary data.</text>
</comment>
<dbReference type="PROSITE" id="PS50005">
    <property type="entry name" value="TPR"/>
    <property type="match status" value="1"/>
</dbReference>
<proteinExistence type="predicted"/>
<protein>
    <submittedName>
        <fullName evidence="5">Cytochrome c3 family protein</fullName>
    </submittedName>
</protein>
<organism evidence="5 6">
    <name type="scientific">Acidicapsa dinghuensis</name>
    <dbReference type="NCBI Taxonomy" id="2218256"/>
    <lineage>
        <taxon>Bacteria</taxon>
        <taxon>Pseudomonadati</taxon>
        <taxon>Acidobacteriota</taxon>
        <taxon>Terriglobia</taxon>
        <taxon>Terriglobales</taxon>
        <taxon>Acidobacteriaceae</taxon>
        <taxon>Acidicapsa</taxon>
    </lineage>
</organism>
<evidence type="ECO:0000313" key="5">
    <source>
        <dbReference type="EMBL" id="MFC5861004.1"/>
    </source>
</evidence>
<accession>A0ABW1E9K5</accession>
<keyword evidence="6" id="KW-1185">Reference proteome</keyword>
<keyword evidence="2" id="KW-0802">TPR repeat</keyword>
<sequence length="591" mass="65259">MLRRLWGICVIAAFVLLTAGFAGKDKQNKTKAATPVEATKDGYVGSETCATCHTGIAKTFAQTSMGRSLTTITPESLKTMPLSSPEATSYFDPNSNHHFEVRAVDGKVIETEYETAQDGSEVFRNSHPMSWVIGTGENGFGLLLQRDDFLFQGPLSYYTREAHWNLSPGYQNENYSFNRLILPGCIYCHSGRSRPVAGQDGRYQTPVFTQNSIGCENCHGPGAAHVAAMRTGDFANGLSKIVNPYRLSEPRADDICMSCHQAGDARVLQPGKTYQDFRPGQPLEHTVAIFQIPPTPEKPPQDDHVEHYYSMSLSKCFRATRGLAPDKQLRCISCHDPHVEPTKEEAPAYFKARCLNCHTTASCTAPKALREATTPADNCIGCHMKQRDIRVISHSSATNHRIVKTPDEPFPDVTFHQTTAAMPDLIELNPEGERGANAVAPPAILRLQAYAQLERGDSRFHASWLQTLSSLETSLPENAIVQAALGHRDLADHKLTEAIDHLQHAIRLNAMDTEAYIDLSKAQDESGQNEAAIASAKKAAELDPYAAPIQKTLILRLINGKRYDEAQAAMERYLQTFPEDDGMRKMLAMVK</sequence>
<name>A0ABW1E9K5_9BACT</name>
<dbReference type="RefSeq" id="WP_263334663.1">
    <property type="nucleotide sequence ID" value="NZ_JAGSYH010000002.1"/>
</dbReference>
<dbReference type="Gene3D" id="3.90.10.10">
    <property type="entry name" value="Cytochrome C3"/>
    <property type="match status" value="1"/>
</dbReference>
<dbReference type="SUPFAM" id="SSF48695">
    <property type="entry name" value="Multiheme cytochromes"/>
    <property type="match status" value="1"/>
</dbReference>
<keyword evidence="1" id="KW-0732">Signal</keyword>
<evidence type="ECO:0000259" key="3">
    <source>
        <dbReference type="Pfam" id="PF09699"/>
    </source>
</evidence>
<dbReference type="SUPFAM" id="SSF48452">
    <property type="entry name" value="TPR-like"/>
    <property type="match status" value="1"/>
</dbReference>
<feature type="domain" description="Doubled CXXCH motif" evidence="3">
    <location>
        <begin position="351"/>
        <end position="387"/>
    </location>
</feature>
<dbReference type="InterPro" id="IPR023155">
    <property type="entry name" value="Cyt_c-552/4"/>
</dbReference>
<evidence type="ECO:0000259" key="4">
    <source>
        <dbReference type="Pfam" id="PF13435"/>
    </source>
</evidence>
<dbReference type="EMBL" id="JBHSPH010000001">
    <property type="protein sequence ID" value="MFC5861004.1"/>
    <property type="molecule type" value="Genomic_DNA"/>
</dbReference>
<dbReference type="PANTHER" id="PTHR35038:SF8">
    <property type="entry name" value="C-TYPE POLYHEME CYTOCHROME OMCC"/>
    <property type="match status" value="1"/>
</dbReference>
<evidence type="ECO:0000256" key="1">
    <source>
        <dbReference type="ARBA" id="ARBA00022729"/>
    </source>
</evidence>
<dbReference type="Gene3D" id="1.10.1130.10">
    <property type="entry name" value="Flavocytochrome C3, Chain A"/>
    <property type="match status" value="1"/>
</dbReference>
<dbReference type="Gene3D" id="1.25.40.10">
    <property type="entry name" value="Tetratricopeptide repeat domain"/>
    <property type="match status" value="1"/>
</dbReference>
<dbReference type="InterPro" id="IPR019734">
    <property type="entry name" value="TPR_rpt"/>
</dbReference>
<dbReference type="InterPro" id="IPR036280">
    <property type="entry name" value="Multihaem_cyt_sf"/>
</dbReference>
<feature type="repeat" description="TPR" evidence="2">
    <location>
        <begin position="513"/>
        <end position="546"/>
    </location>
</feature>
<evidence type="ECO:0000256" key="2">
    <source>
        <dbReference type="PROSITE-ProRule" id="PRU00339"/>
    </source>
</evidence>
<dbReference type="Pfam" id="PF13435">
    <property type="entry name" value="Cytochrome_C554"/>
    <property type="match status" value="1"/>
</dbReference>
<dbReference type="Proteomes" id="UP001596091">
    <property type="component" value="Unassembled WGS sequence"/>
</dbReference>
<reference evidence="6" key="1">
    <citation type="journal article" date="2019" name="Int. J. Syst. Evol. Microbiol.">
        <title>The Global Catalogue of Microorganisms (GCM) 10K type strain sequencing project: providing services to taxonomists for standard genome sequencing and annotation.</title>
        <authorList>
            <consortium name="The Broad Institute Genomics Platform"/>
            <consortium name="The Broad Institute Genome Sequencing Center for Infectious Disease"/>
            <person name="Wu L."/>
            <person name="Ma J."/>
        </authorList>
    </citation>
    <scope>NUCLEOTIDE SEQUENCE [LARGE SCALE GENOMIC DNA]</scope>
    <source>
        <strain evidence="6">JCM 4087</strain>
    </source>
</reference>
<dbReference type="InterPro" id="IPR051829">
    <property type="entry name" value="Multiheme_Cytochr_ET"/>
</dbReference>